<name>A0A1B2M0X1_9GAMM</name>
<dbReference type="InterPro" id="IPR007433">
    <property type="entry name" value="DUF481"/>
</dbReference>
<evidence type="ECO:0008006" key="3">
    <source>
        <dbReference type="Google" id="ProtNLM"/>
    </source>
</evidence>
<sequence>MNHFILKCGAVICLGGAISSAYSHDLEPVRQMPASVPSMLQNNLFKLNFSYYLDQEQSKQTENTTDQHNLRFKVAWQNYQHHWLKDLNLETFQLRNQDGTLREQYLNFFKLAKYKNDLNYSFTKAQWEKDSSQIYNSLSSLTAGLGRDFLISDHSSLSGEFGLGYRYNDIQLAEVTKNEALGTAGLFYKHYFSPIVSYEQNLSYELTQDNHIFRSKSALNFRLNKNYFAQASYHLKRQEDLWDTHKDSRISLGFEYQY</sequence>
<dbReference type="Pfam" id="PF04338">
    <property type="entry name" value="DUF481"/>
    <property type="match status" value="1"/>
</dbReference>
<organism evidence="1 2">
    <name type="scientific">Acinetobacter larvae</name>
    <dbReference type="NCBI Taxonomy" id="1789224"/>
    <lineage>
        <taxon>Bacteria</taxon>
        <taxon>Pseudomonadati</taxon>
        <taxon>Pseudomonadota</taxon>
        <taxon>Gammaproteobacteria</taxon>
        <taxon>Moraxellales</taxon>
        <taxon>Moraxellaceae</taxon>
        <taxon>Acinetobacter</taxon>
    </lineage>
</organism>
<dbReference type="OrthoDB" id="5292716at2"/>
<dbReference type="EMBL" id="CP016895">
    <property type="protein sequence ID" value="AOA58852.1"/>
    <property type="molecule type" value="Genomic_DNA"/>
</dbReference>
<dbReference type="AlphaFoldDB" id="A0A1B2M0X1"/>
<protein>
    <recommendedName>
        <fullName evidence="3">DUF481 domain-containing protein</fullName>
    </recommendedName>
</protein>
<evidence type="ECO:0000313" key="2">
    <source>
        <dbReference type="Proteomes" id="UP000093391"/>
    </source>
</evidence>
<dbReference type="KEGG" id="ala:BFG52_11135"/>
<evidence type="ECO:0000313" key="1">
    <source>
        <dbReference type="EMBL" id="AOA58852.1"/>
    </source>
</evidence>
<keyword evidence="2" id="KW-1185">Reference proteome</keyword>
<dbReference type="RefSeq" id="WP_067556093.1">
    <property type="nucleotide sequence ID" value="NZ_CP016895.1"/>
</dbReference>
<dbReference type="STRING" id="1789224.BFG52_11135"/>
<gene>
    <name evidence="1" type="ORF">BFG52_11135</name>
</gene>
<dbReference type="Proteomes" id="UP000093391">
    <property type="component" value="Chromosome"/>
</dbReference>
<proteinExistence type="predicted"/>
<reference evidence="1 2" key="1">
    <citation type="submission" date="2016-08" db="EMBL/GenBank/DDBJ databases">
        <authorList>
            <person name="Seilhamer J.J."/>
        </authorList>
    </citation>
    <scope>NUCLEOTIDE SEQUENCE [LARGE SCALE GENOMIC DNA]</scope>
    <source>
        <strain evidence="1 2">BRTC-1</strain>
    </source>
</reference>
<accession>A0A1B2M0X1</accession>